<dbReference type="RefSeq" id="WP_176065811.1">
    <property type="nucleotide sequence ID" value="NZ_JABWMJ010000001.1"/>
</dbReference>
<dbReference type="Proteomes" id="UP000529637">
    <property type="component" value="Unassembled WGS sequence"/>
</dbReference>
<feature type="domain" description="Major facilitator superfamily (MFS) profile" evidence="7">
    <location>
        <begin position="3"/>
        <end position="389"/>
    </location>
</feature>
<keyword evidence="5 6" id="KW-0472">Membrane</keyword>
<dbReference type="InterPro" id="IPR036259">
    <property type="entry name" value="MFS_trans_sf"/>
</dbReference>
<feature type="transmembrane region" description="Helical" evidence="6">
    <location>
        <begin position="69"/>
        <end position="92"/>
    </location>
</feature>
<dbReference type="InterPro" id="IPR020846">
    <property type="entry name" value="MFS_dom"/>
</dbReference>
<dbReference type="GO" id="GO:0022857">
    <property type="term" value="F:transmembrane transporter activity"/>
    <property type="evidence" value="ECO:0007669"/>
    <property type="project" value="InterPro"/>
</dbReference>
<protein>
    <submittedName>
        <fullName evidence="8">MFS transporter</fullName>
    </submittedName>
</protein>
<keyword evidence="2" id="KW-1003">Cell membrane</keyword>
<dbReference type="InterPro" id="IPR050189">
    <property type="entry name" value="MFS_Efflux_Transporters"/>
</dbReference>
<dbReference type="CDD" id="cd17324">
    <property type="entry name" value="MFS_NepI_like"/>
    <property type="match status" value="1"/>
</dbReference>
<evidence type="ECO:0000256" key="5">
    <source>
        <dbReference type="ARBA" id="ARBA00023136"/>
    </source>
</evidence>
<feature type="transmembrane region" description="Helical" evidence="6">
    <location>
        <begin position="155"/>
        <end position="177"/>
    </location>
</feature>
<feature type="transmembrane region" description="Helical" evidence="6">
    <location>
        <begin position="208"/>
        <end position="228"/>
    </location>
</feature>
<evidence type="ECO:0000313" key="9">
    <source>
        <dbReference type="Proteomes" id="UP000529637"/>
    </source>
</evidence>
<evidence type="ECO:0000256" key="2">
    <source>
        <dbReference type="ARBA" id="ARBA00022475"/>
    </source>
</evidence>
<sequence length="398" mass="40937">MPTFLIFAVCAFASGFALRLTDPIVLPIAHHFGVAATAAALLNTAYALPYALAQPFLGPLGDRFGKARCIQVCVAALAAMLALGAVAPSFALLLATRVVAGICAGGLIPLVLASIGDRYGMHERQVMIGRMLLAIISGQMLGSVVSGIANEAFGWRSPLFVAAGVAVVAAGFAWLAIPASAHQRPAGHTPGASFRALYGRVFENPKAVWLYGAVLVEGLLFFGLFPYVGSLLLEHAGPGGAVLSSQTGFVLGAFGIGGLAYAIAVPLLIRTFGVARMCLIGAIGAGLCYAALAFLPLWWLAALAMLIAGFCYYMLHNSMQTEATELAPSARGSAVALFACGFFTGQALGPLLFGPLMHTVGFAATLIGTGVALALLGVVFVRSVVAGRERVEPLAAEG</sequence>
<keyword evidence="3 6" id="KW-0812">Transmembrane</keyword>
<keyword evidence="4 6" id="KW-1133">Transmembrane helix</keyword>
<feature type="transmembrane region" description="Helical" evidence="6">
    <location>
        <begin position="29"/>
        <end position="48"/>
    </location>
</feature>
<evidence type="ECO:0000256" key="3">
    <source>
        <dbReference type="ARBA" id="ARBA00022692"/>
    </source>
</evidence>
<proteinExistence type="predicted"/>
<comment type="caution">
    <text evidence="8">The sequence shown here is derived from an EMBL/GenBank/DDBJ whole genome shotgun (WGS) entry which is preliminary data.</text>
</comment>
<feature type="transmembrane region" description="Helical" evidence="6">
    <location>
        <begin position="248"/>
        <end position="269"/>
    </location>
</feature>
<dbReference type="SUPFAM" id="SSF103473">
    <property type="entry name" value="MFS general substrate transporter"/>
    <property type="match status" value="1"/>
</dbReference>
<dbReference type="Gene3D" id="1.20.1250.20">
    <property type="entry name" value="MFS general substrate transporter like domains"/>
    <property type="match status" value="1"/>
</dbReference>
<feature type="transmembrane region" description="Helical" evidence="6">
    <location>
        <begin position="335"/>
        <end position="353"/>
    </location>
</feature>
<accession>A0A7Y6TV37</accession>
<comment type="subcellular location">
    <subcellularLocation>
        <location evidence="1">Cell membrane</location>
        <topology evidence="1">Multi-pass membrane protein</topology>
    </subcellularLocation>
</comment>
<evidence type="ECO:0000256" key="4">
    <source>
        <dbReference type="ARBA" id="ARBA00022989"/>
    </source>
</evidence>
<feature type="transmembrane region" description="Helical" evidence="6">
    <location>
        <begin position="359"/>
        <end position="381"/>
    </location>
</feature>
<feature type="transmembrane region" description="Helical" evidence="6">
    <location>
        <begin position="274"/>
        <end position="292"/>
    </location>
</feature>
<dbReference type="Pfam" id="PF07690">
    <property type="entry name" value="MFS_1"/>
    <property type="match status" value="1"/>
</dbReference>
<dbReference type="PANTHER" id="PTHR43124:SF3">
    <property type="entry name" value="CHLORAMPHENICOL EFFLUX PUMP RV0191"/>
    <property type="match status" value="1"/>
</dbReference>
<name>A0A7Y6TV37_9BURK</name>
<organism evidence="8 9">
    <name type="scientific">Piscinibacter koreensis</name>
    <dbReference type="NCBI Taxonomy" id="2742824"/>
    <lineage>
        <taxon>Bacteria</taxon>
        <taxon>Pseudomonadati</taxon>
        <taxon>Pseudomonadota</taxon>
        <taxon>Betaproteobacteria</taxon>
        <taxon>Burkholderiales</taxon>
        <taxon>Sphaerotilaceae</taxon>
        <taxon>Piscinibacter</taxon>
    </lineage>
</organism>
<dbReference type="PANTHER" id="PTHR43124">
    <property type="entry name" value="PURINE EFFLUX PUMP PBUE"/>
    <property type="match status" value="1"/>
</dbReference>
<evidence type="ECO:0000259" key="7">
    <source>
        <dbReference type="PROSITE" id="PS50850"/>
    </source>
</evidence>
<feature type="transmembrane region" description="Helical" evidence="6">
    <location>
        <begin position="98"/>
        <end position="116"/>
    </location>
</feature>
<dbReference type="InterPro" id="IPR011701">
    <property type="entry name" value="MFS"/>
</dbReference>
<dbReference type="AlphaFoldDB" id="A0A7Y6TV37"/>
<feature type="transmembrane region" description="Helical" evidence="6">
    <location>
        <begin position="128"/>
        <end position="149"/>
    </location>
</feature>
<feature type="transmembrane region" description="Helical" evidence="6">
    <location>
        <begin position="298"/>
        <end position="315"/>
    </location>
</feature>
<evidence type="ECO:0000256" key="6">
    <source>
        <dbReference type="SAM" id="Phobius"/>
    </source>
</evidence>
<dbReference type="EMBL" id="JABWMJ010000001">
    <property type="protein sequence ID" value="NUZ04684.1"/>
    <property type="molecule type" value="Genomic_DNA"/>
</dbReference>
<evidence type="ECO:0000256" key="1">
    <source>
        <dbReference type="ARBA" id="ARBA00004651"/>
    </source>
</evidence>
<keyword evidence="9" id="KW-1185">Reference proteome</keyword>
<reference evidence="8 9" key="1">
    <citation type="submission" date="2020-06" db="EMBL/GenBank/DDBJ databases">
        <title>Schlegella sp. ID0723 isolated from air conditioner.</title>
        <authorList>
            <person name="Kim D.Y."/>
            <person name="Kim D.-U."/>
        </authorList>
    </citation>
    <scope>NUCLEOTIDE SEQUENCE [LARGE SCALE GENOMIC DNA]</scope>
    <source>
        <strain evidence="8 9">ID0723</strain>
    </source>
</reference>
<gene>
    <name evidence="8" type="ORF">HQN59_02815</name>
</gene>
<dbReference type="GO" id="GO:0005886">
    <property type="term" value="C:plasma membrane"/>
    <property type="evidence" value="ECO:0007669"/>
    <property type="project" value="UniProtKB-SubCell"/>
</dbReference>
<dbReference type="PROSITE" id="PS50850">
    <property type="entry name" value="MFS"/>
    <property type="match status" value="1"/>
</dbReference>
<evidence type="ECO:0000313" key="8">
    <source>
        <dbReference type="EMBL" id="NUZ04684.1"/>
    </source>
</evidence>